<dbReference type="SUPFAM" id="SSF53067">
    <property type="entry name" value="Actin-like ATPase domain"/>
    <property type="match status" value="1"/>
</dbReference>
<sequence>MLVGIDIGGTKTQMKAANGLAVSDISMPTSEWRARQNAEVDAAALIAALTKMTGGKLPEVLVAGSHGCDTDEECGAFQQRLAQLLPATAVLVLNDSELLLPAAGKDVGISVICGTGSIAVARSDDRRMIAAGGWGWYLGDEGSAAGLVREAARAVRRSLDSGEPLEQLGRSLLQALGIDNPVELGRALGDQGSAARIGSFVPLVFAAADAGSALTLDVIAQGGKALAALVSRLIDRGAPGNDIVTGGGVITRQPRLFEAFHSALATVAPDWKLTLLREPPVIGAMALARQLQAGERPAYLPLPHVAGTISNEGDWRAA</sequence>
<dbReference type="RefSeq" id="WP_183661189.1">
    <property type="nucleotide sequence ID" value="NZ_JACHXN010000003.1"/>
</dbReference>
<keyword evidence="3" id="KW-1185">Reference proteome</keyword>
<dbReference type="InterPro" id="IPR002731">
    <property type="entry name" value="ATPase_BadF"/>
</dbReference>
<feature type="domain" description="ATPase BadF/BadG/BcrA/BcrD type" evidence="1">
    <location>
        <begin position="3"/>
        <end position="260"/>
    </location>
</feature>
<evidence type="ECO:0000313" key="3">
    <source>
        <dbReference type="Proteomes" id="UP000554520"/>
    </source>
</evidence>
<keyword evidence="2" id="KW-0808">Transferase</keyword>
<keyword evidence="2" id="KW-0418">Kinase</keyword>
<protein>
    <submittedName>
        <fullName evidence="2">N-acetylglucosamine kinase-like BadF-type ATPase</fullName>
    </submittedName>
</protein>
<dbReference type="Pfam" id="PF01869">
    <property type="entry name" value="BcrAD_BadFG"/>
    <property type="match status" value="1"/>
</dbReference>
<evidence type="ECO:0000259" key="1">
    <source>
        <dbReference type="Pfam" id="PF01869"/>
    </source>
</evidence>
<proteinExistence type="predicted"/>
<dbReference type="Proteomes" id="UP000554520">
    <property type="component" value="Unassembled WGS sequence"/>
</dbReference>
<dbReference type="InterPro" id="IPR052519">
    <property type="entry name" value="Euk-type_GlcNAc_Kinase"/>
</dbReference>
<reference evidence="2 3" key="1">
    <citation type="submission" date="2020-08" db="EMBL/GenBank/DDBJ databases">
        <title>Genomic Encyclopedia of Type Strains, Phase III (KMG-III): the genomes of soil and plant-associated and newly described type strains.</title>
        <authorList>
            <person name="Whitman W."/>
        </authorList>
    </citation>
    <scope>NUCLEOTIDE SEQUENCE [LARGE SCALE GENOMIC DNA]</scope>
    <source>
        <strain evidence="2 3">CECT 7015</strain>
    </source>
</reference>
<dbReference type="Gene3D" id="3.30.420.40">
    <property type="match status" value="2"/>
</dbReference>
<accession>A0A839U6X1</accession>
<organism evidence="2 3">
    <name type="scientific">Phyllobacterium trifolii</name>
    <dbReference type="NCBI Taxonomy" id="300193"/>
    <lineage>
        <taxon>Bacteria</taxon>
        <taxon>Pseudomonadati</taxon>
        <taxon>Pseudomonadota</taxon>
        <taxon>Alphaproteobacteria</taxon>
        <taxon>Hyphomicrobiales</taxon>
        <taxon>Phyllobacteriaceae</taxon>
        <taxon>Phyllobacterium</taxon>
    </lineage>
</organism>
<dbReference type="AlphaFoldDB" id="A0A839U6X1"/>
<name>A0A839U6X1_9HYPH</name>
<comment type="caution">
    <text evidence="2">The sequence shown here is derived from an EMBL/GenBank/DDBJ whole genome shotgun (WGS) entry which is preliminary data.</text>
</comment>
<evidence type="ECO:0000313" key="2">
    <source>
        <dbReference type="EMBL" id="MBB3144740.1"/>
    </source>
</evidence>
<gene>
    <name evidence="2" type="ORF">FHS21_001141</name>
</gene>
<dbReference type="PANTHER" id="PTHR43190:SF3">
    <property type="entry name" value="N-ACETYL-D-GLUCOSAMINE KINASE"/>
    <property type="match status" value="1"/>
</dbReference>
<dbReference type="EMBL" id="JACHXN010000003">
    <property type="protein sequence ID" value="MBB3144740.1"/>
    <property type="molecule type" value="Genomic_DNA"/>
</dbReference>
<dbReference type="InterPro" id="IPR043129">
    <property type="entry name" value="ATPase_NBD"/>
</dbReference>
<dbReference type="CDD" id="cd24007">
    <property type="entry name" value="ASKHA_NBD_eukNAGK-like"/>
    <property type="match status" value="1"/>
</dbReference>
<dbReference type="PANTHER" id="PTHR43190">
    <property type="entry name" value="N-ACETYL-D-GLUCOSAMINE KINASE"/>
    <property type="match status" value="1"/>
</dbReference>
<dbReference type="GO" id="GO:0016301">
    <property type="term" value="F:kinase activity"/>
    <property type="evidence" value="ECO:0007669"/>
    <property type="project" value="UniProtKB-KW"/>
</dbReference>